<accession>A0ABQ1HNH3</accession>
<protein>
    <recommendedName>
        <fullName evidence="1">Methyltransferase domain-containing protein</fullName>
    </recommendedName>
</protein>
<keyword evidence="3" id="KW-1185">Reference proteome</keyword>
<gene>
    <name evidence="2" type="ORF">GCM10011521_22040</name>
</gene>
<name>A0ABQ1HNH3_9GAMM</name>
<dbReference type="InterPro" id="IPR041698">
    <property type="entry name" value="Methyltransf_25"/>
</dbReference>
<dbReference type="Proteomes" id="UP000623419">
    <property type="component" value="Unassembled WGS sequence"/>
</dbReference>
<feature type="domain" description="Methyltransferase" evidence="1">
    <location>
        <begin position="50"/>
        <end position="146"/>
    </location>
</feature>
<reference evidence="3" key="1">
    <citation type="journal article" date="2019" name="Int. J. Syst. Evol. Microbiol.">
        <title>The Global Catalogue of Microorganisms (GCM) 10K type strain sequencing project: providing services to taxonomists for standard genome sequencing and annotation.</title>
        <authorList>
            <consortium name="The Broad Institute Genomics Platform"/>
            <consortium name="The Broad Institute Genome Sequencing Center for Infectious Disease"/>
            <person name="Wu L."/>
            <person name="Ma J."/>
        </authorList>
    </citation>
    <scope>NUCLEOTIDE SEQUENCE [LARGE SCALE GENOMIC DNA]</scope>
    <source>
        <strain evidence="3">CGMCC 1.15905</strain>
    </source>
</reference>
<dbReference type="InterPro" id="IPR029063">
    <property type="entry name" value="SAM-dependent_MTases_sf"/>
</dbReference>
<dbReference type="SUPFAM" id="SSF53335">
    <property type="entry name" value="S-adenosyl-L-methionine-dependent methyltransferases"/>
    <property type="match status" value="1"/>
</dbReference>
<dbReference type="PANTHER" id="PTHR12843:SF5">
    <property type="entry name" value="EEF1A LYSINE METHYLTRANSFERASE 2"/>
    <property type="match status" value="1"/>
</dbReference>
<evidence type="ECO:0000259" key="1">
    <source>
        <dbReference type="Pfam" id="PF13649"/>
    </source>
</evidence>
<dbReference type="Gene3D" id="3.40.50.150">
    <property type="entry name" value="Vaccinia Virus protein VP39"/>
    <property type="match status" value="1"/>
</dbReference>
<dbReference type="Pfam" id="PF13649">
    <property type="entry name" value="Methyltransf_25"/>
    <property type="match status" value="1"/>
</dbReference>
<comment type="caution">
    <text evidence="2">The sequence shown here is derived from an EMBL/GenBank/DDBJ whole genome shotgun (WGS) entry which is preliminary data.</text>
</comment>
<organism evidence="2 3">
    <name type="scientific">Arenimonas soli</name>
    <dbReference type="NCBI Taxonomy" id="2269504"/>
    <lineage>
        <taxon>Bacteria</taxon>
        <taxon>Pseudomonadati</taxon>
        <taxon>Pseudomonadota</taxon>
        <taxon>Gammaproteobacteria</taxon>
        <taxon>Lysobacterales</taxon>
        <taxon>Lysobacteraceae</taxon>
        <taxon>Arenimonas</taxon>
    </lineage>
</organism>
<proteinExistence type="predicted"/>
<dbReference type="EMBL" id="BMKC01000003">
    <property type="protein sequence ID" value="GGA83285.1"/>
    <property type="molecule type" value="Genomic_DNA"/>
</dbReference>
<dbReference type="PANTHER" id="PTHR12843">
    <property type="entry name" value="PROTEIN-LYSINE N-METHYLTRANSFERASE METTL10"/>
    <property type="match status" value="1"/>
</dbReference>
<dbReference type="RefSeq" id="WP_188664133.1">
    <property type="nucleotide sequence ID" value="NZ_BMKC01000003.1"/>
</dbReference>
<evidence type="ECO:0000313" key="2">
    <source>
        <dbReference type="EMBL" id="GGA83285.1"/>
    </source>
</evidence>
<dbReference type="CDD" id="cd02440">
    <property type="entry name" value="AdoMet_MTases"/>
    <property type="match status" value="1"/>
</dbReference>
<sequence length="211" mass="22778">MDPIDPPGGSGHWRDVYRNKPADAVSWYRPRLDMSLRLLEDAGLTPQSRVIDVGGGASSLVDDLLARGVSRVTVLDLAQEALDVARQRLGVRGSRVQWLVADVTRAELPEAAYDLWHDRAVLHFLVDPEAAAAYVAQVRRCLAPGGSVVIGGFAPGGPERCSGLVVARRSPQDVAALFGPEFTLVRDAKEDHHTPAGAIQAFSWAVLRRAT</sequence>
<evidence type="ECO:0000313" key="3">
    <source>
        <dbReference type="Proteomes" id="UP000623419"/>
    </source>
</evidence>